<evidence type="ECO:0000313" key="2">
    <source>
        <dbReference type="Proteomes" id="UP000640335"/>
    </source>
</evidence>
<keyword evidence="2" id="KW-1185">Reference proteome</keyword>
<reference evidence="1 2" key="1">
    <citation type="submission" date="2020-08" db="EMBL/GenBank/DDBJ databases">
        <title>A Genomic Blueprint of the Chicken Gut Microbiome.</title>
        <authorList>
            <person name="Gilroy R."/>
            <person name="Ravi A."/>
            <person name="Getino M."/>
            <person name="Pursley I."/>
            <person name="Horton D.L."/>
            <person name="Alikhan N.-F."/>
            <person name="Baker D."/>
            <person name="Gharbi K."/>
            <person name="Hall N."/>
            <person name="Watson M."/>
            <person name="Adriaenssens E.M."/>
            <person name="Foster-Nyarko E."/>
            <person name="Jarju S."/>
            <person name="Secka A."/>
            <person name="Antonio M."/>
            <person name="Oren A."/>
            <person name="Chaudhuri R."/>
            <person name="La Ragione R.M."/>
            <person name="Hildebrand F."/>
            <person name="Pallen M.J."/>
        </authorList>
    </citation>
    <scope>NUCLEOTIDE SEQUENCE [LARGE SCALE GENOMIC DNA]</scope>
    <source>
        <strain evidence="1 2">Sa3CUN1</strain>
    </source>
</reference>
<sequence length="68" mass="7965">MKDILLEDKKRKILENINYAKTINMDKVSAMIITEDEIVKKDIISWLINGGYKVSLIKDEVDILNIEW</sequence>
<protein>
    <recommendedName>
        <fullName evidence="3">Phage protein</fullName>
    </recommendedName>
</protein>
<gene>
    <name evidence="1" type="ORF">H9660_10275</name>
</gene>
<organism evidence="1 2">
    <name type="scientific">Clostridium gallinarum</name>
    <dbReference type="NCBI Taxonomy" id="2762246"/>
    <lineage>
        <taxon>Bacteria</taxon>
        <taxon>Bacillati</taxon>
        <taxon>Bacillota</taxon>
        <taxon>Clostridia</taxon>
        <taxon>Eubacteriales</taxon>
        <taxon>Clostridiaceae</taxon>
        <taxon>Clostridium</taxon>
    </lineage>
</organism>
<dbReference type="Proteomes" id="UP000640335">
    <property type="component" value="Unassembled WGS sequence"/>
</dbReference>
<evidence type="ECO:0000313" key="1">
    <source>
        <dbReference type="EMBL" id="MBD7915533.1"/>
    </source>
</evidence>
<evidence type="ECO:0008006" key="3">
    <source>
        <dbReference type="Google" id="ProtNLM"/>
    </source>
</evidence>
<name>A0ABR8Q542_9CLOT</name>
<accession>A0ABR8Q542</accession>
<dbReference type="EMBL" id="JACSQZ010000035">
    <property type="protein sequence ID" value="MBD7915533.1"/>
    <property type="molecule type" value="Genomic_DNA"/>
</dbReference>
<proteinExistence type="predicted"/>
<dbReference type="RefSeq" id="WP_191750293.1">
    <property type="nucleotide sequence ID" value="NZ_JACSQZ010000035.1"/>
</dbReference>
<comment type="caution">
    <text evidence="1">The sequence shown here is derived from an EMBL/GenBank/DDBJ whole genome shotgun (WGS) entry which is preliminary data.</text>
</comment>